<evidence type="ECO:0000256" key="3">
    <source>
        <dbReference type="ARBA" id="ARBA00023163"/>
    </source>
</evidence>
<name>A0A4Q6XFM1_9SPHN</name>
<dbReference type="PROSITE" id="PS00041">
    <property type="entry name" value="HTH_ARAC_FAMILY_1"/>
    <property type="match status" value="1"/>
</dbReference>
<sequence>MDLLSLTLAQMRLSSSMLARYDAIAPWSVDIPERKAIMTYFMMTGECWVCPSGESEAIHLRTGDMLMMPRWQKHKLCSSPYIPSEPFLDVARRTGTLLWDPAHPLVDTMVLSDRVNSLSSPDTQILTMLFRANSGYQENLINCLPSIFHLAAADIEFMALITMIRQFVASDIDTRPSGYAAAGHRMAELLLIELLRTVVVKRPAGTSGWLNGLGSPSIAAAMTALHVDPQRRWTLEALAHEARLSRSRFSTQFSRLVGQSAMAYVEGVRVQWATEAIMRGMALKEISDALGYATSYGFHKAFVRQLGMPPGEWRKRWVQP</sequence>
<dbReference type="PANTHER" id="PTHR46796">
    <property type="entry name" value="HTH-TYPE TRANSCRIPTIONAL ACTIVATOR RHAS-RELATED"/>
    <property type="match status" value="1"/>
</dbReference>
<dbReference type="InterPro" id="IPR009057">
    <property type="entry name" value="Homeodomain-like_sf"/>
</dbReference>
<gene>
    <name evidence="5" type="ORF">EWE75_24225</name>
</gene>
<dbReference type="InterPro" id="IPR018062">
    <property type="entry name" value="HTH_AraC-typ_CS"/>
</dbReference>
<dbReference type="GO" id="GO:0003700">
    <property type="term" value="F:DNA-binding transcription factor activity"/>
    <property type="evidence" value="ECO:0007669"/>
    <property type="project" value="InterPro"/>
</dbReference>
<accession>A0A4Q6XFM1</accession>
<dbReference type="Gene3D" id="1.10.10.60">
    <property type="entry name" value="Homeodomain-like"/>
    <property type="match status" value="1"/>
</dbReference>
<comment type="caution">
    <text evidence="5">The sequence shown here is derived from an EMBL/GenBank/DDBJ whole genome shotgun (WGS) entry which is preliminary data.</text>
</comment>
<dbReference type="GO" id="GO:0043565">
    <property type="term" value="F:sequence-specific DNA binding"/>
    <property type="evidence" value="ECO:0007669"/>
    <property type="project" value="InterPro"/>
</dbReference>
<dbReference type="InterPro" id="IPR050204">
    <property type="entry name" value="AraC_XylS_family_regulators"/>
</dbReference>
<evidence type="ECO:0000313" key="5">
    <source>
        <dbReference type="EMBL" id="RZF58651.1"/>
    </source>
</evidence>
<protein>
    <submittedName>
        <fullName evidence="5">AraC family transcriptional regulator</fullName>
    </submittedName>
</protein>
<keyword evidence="1" id="KW-0805">Transcription regulation</keyword>
<dbReference type="OrthoDB" id="9802263at2"/>
<dbReference type="InterPro" id="IPR018060">
    <property type="entry name" value="HTH_AraC"/>
</dbReference>
<proteinExistence type="predicted"/>
<feature type="domain" description="HTH araC/xylS-type" evidence="4">
    <location>
        <begin position="219"/>
        <end position="316"/>
    </location>
</feature>
<keyword evidence="3" id="KW-0804">Transcription</keyword>
<dbReference type="AlphaFoldDB" id="A0A4Q6XFM1"/>
<organism evidence="5 6">
    <name type="scientific">Sphingomonas populi</name>
    <dbReference type="NCBI Taxonomy" id="2484750"/>
    <lineage>
        <taxon>Bacteria</taxon>
        <taxon>Pseudomonadati</taxon>
        <taxon>Pseudomonadota</taxon>
        <taxon>Alphaproteobacteria</taxon>
        <taxon>Sphingomonadales</taxon>
        <taxon>Sphingomonadaceae</taxon>
        <taxon>Sphingomonas</taxon>
    </lineage>
</organism>
<evidence type="ECO:0000256" key="2">
    <source>
        <dbReference type="ARBA" id="ARBA00023125"/>
    </source>
</evidence>
<evidence type="ECO:0000259" key="4">
    <source>
        <dbReference type="PROSITE" id="PS01124"/>
    </source>
</evidence>
<dbReference type="PANTHER" id="PTHR46796:SF13">
    <property type="entry name" value="HTH-TYPE TRANSCRIPTIONAL ACTIVATOR RHAS"/>
    <property type="match status" value="1"/>
</dbReference>
<dbReference type="Pfam" id="PF12833">
    <property type="entry name" value="HTH_18"/>
    <property type="match status" value="1"/>
</dbReference>
<dbReference type="EMBL" id="SGIS01000114">
    <property type="protein sequence ID" value="RZF58651.1"/>
    <property type="molecule type" value="Genomic_DNA"/>
</dbReference>
<dbReference type="SMART" id="SM00342">
    <property type="entry name" value="HTH_ARAC"/>
    <property type="match status" value="1"/>
</dbReference>
<dbReference type="SUPFAM" id="SSF46689">
    <property type="entry name" value="Homeodomain-like"/>
    <property type="match status" value="2"/>
</dbReference>
<keyword evidence="2" id="KW-0238">DNA-binding</keyword>
<dbReference type="RefSeq" id="WP_130160585.1">
    <property type="nucleotide sequence ID" value="NZ_SGIS01000114.1"/>
</dbReference>
<dbReference type="Proteomes" id="UP000292085">
    <property type="component" value="Unassembled WGS sequence"/>
</dbReference>
<evidence type="ECO:0000313" key="6">
    <source>
        <dbReference type="Proteomes" id="UP000292085"/>
    </source>
</evidence>
<dbReference type="InterPro" id="IPR032783">
    <property type="entry name" value="AraC_lig"/>
</dbReference>
<reference evidence="5 6" key="1">
    <citation type="submission" date="2019-02" db="EMBL/GenBank/DDBJ databases">
        <authorList>
            <person name="Li Y."/>
        </authorList>
    </citation>
    <scope>NUCLEOTIDE SEQUENCE [LARGE SCALE GENOMIC DNA]</scope>
    <source>
        <strain evidence="5 6">3-7</strain>
    </source>
</reference>
<evidence type="ECO:0000256" key="1">
    <source>
        <dbReference type="ARBA" id="ARBA00023015"/>
    </source>
</evidence>
<dbReference type="PROSITE" id="PS01124">
    <property type="entry name" value="HTH_ARAC_FAMILY_2"/>
    <property type="match status" value="1"/>
</dbReference>
<dbReference type="Pfam" id="PF12852">
    <property type="entry name" value="Cupin_6"/>
    <property type="match status" value="1"/>
</dbReference>
<keyword evidence="6" id="KW-1185">Reference proteome</keyword>